<evidence type="ECO:0000256" key="1">
    <source>
        <dbReference type="SAM" id="MobiDB-lite"/>
    </source>
</evidence>
<comment type="caution">
    <text evidence="2">The sequence shown here is derived from an EMBL/GenBank/DDBJ whole genome shotgun (WGS) entry which is preliminary data.</text>
</comment>
<reference evidence="2" key="1">
    <citation type="submission" date="2022-08" db="EMBL/GenBank/DDBJ databases">
        <authorList>
            <person name="Li F."/>
        </authorList>
    </citation>
    <scope>NUCLEOTIDE SEQUENCE</scope>
    <source>
        <strain evidence="2">MQZ15Z-1</strain>
    </source>
</reference>
<feature type="region of interest" description="Disordered" evidence="1">
    <location>
        <begin position="41"/>
        <end position="103"/>
    </location>
</feature>
<accession>A0A9X2P9Z8</accession>
<evidence type="ECO:0000313" key="3">
    <source>
        <dbReference type="Proteomes" id="UP001151088"/>
    </source>
</evidence>
<organism evidence="2 3">
    <name type="scientific">Ancylobacter mangrovi</name>
    <dbReference type="NCBI Taxonomy" id="2972472"/>
    <lineage>
        <taxon>Bacteria</taxon>
        <taxon>Pseudomonadati</taxon>
        <taxon>Pseudomonadota</taxon>
        <taxon>Alphaproteobacteria</taxon>
        <taxon>Hyphomicrobiales</taxon>
        <taxon>Xanthobacteraceae</taxon>
        <taxon>Ancylobacter</taxon>
    </lineage>
</organism>
<sequence length="124" mass="13037">MADEPDMKPDQRNAAAGRLAGCLSLLGVALILGGCAAIGDKSSDAPAETLAQAIGAAPKQDPNNPNPAMTGAPQDLPYPNFGAPKQIGDRPVMTPEETQKVQSDLENLAKDREQKMLQDIEQSQ</sequence>
<dbReference type="EMBL" id="JANTHZ010000001">
    <property type="protein sequence ID" value="MCS0493549.1"/>
    <property type="molecule type" value="Genomic_DNA"/>
</dbReference>
<keyword evidence="3" id="KW-1185">Reference proteome</keyword>
<proteinExistence type="predicted"/>
<gene>
    <name evidence="2" type="ORF">NVS89_00460</name>
</gene>
<protein>
    <submittedName>
        <fullName evidence="2">Uncharacterized protein</fullName>
    </submittedName>
</protein>
<dbReference type="Proteomes" id="UP001151088">
    <property type="component" value="Unassembled WGS sequence"/>
</dbReference>
<dbReference type="AlphaFoldDB" id="A0A9X2P9Z8"/>
<dbReference type="RefSeq" id="WP_258730488.1">
    <property type="nucleotide sequence ID" value="NZ_JANTHZ010000001.1"/>
</dbReference>
<evidence type="ECO:0000313" key="2">
    <source>
        <dbReference type="EMBL" id="MCS0493549.1"/>
    </source>
</evidence>
<name>A0A9X2P9Z8_9HYPH</name>